<dbReference type="Proteomes" id="UP001295444">
    <property type="component" value="Chromosome 11"/>
</dbReference>
<evidence type="ECO:0000259" key="1">
    <source>
        <dbReference type="Pfam" id="PF17921"/>
    </source>
</evidence>
<dbReference type="InterPro" id="IPR041588">
    <property type="entry name" value="Integrase_H2C2"/>
</dbReference>
<dbReference type="Gene3D" id="1.10.340.70">
    <property type="match status" value="1"/>
</dbReference>
<feature type="domain" description="Integrase zinc-binding" evidence="1">
    <location>
        <begin position="68"/>
        <end position="104"/>
    </location>
</feature>
<organism evidence="2 3">
    <name type="scientific">Pelobates cultripes</name>
    <name type="common">Western spadefoot toad</name>
    <dbReference type="NCBI Taxonomy" id="61616"/>
    <lineage>
        <taxon>Eukaryota</taxon>
        <taxon>Metazoa</taxon>
        <taxon>Chordata</taxon>
        <taxon>Craniata</taxon>
        <taxon>Vertebrata</taxon>
        <taxon>Euteleostomi</taxon>
        <taxon>Amphibia</taxon>
        <taxon>Batrachia</taxon>
        <taxon>Anura</taxon>
        <taxon>Pelobatoidea</taxon>
        <taxon>Pelobatidae</taxon>
        <taxon>Pelobates</taxon>
    </lineage>
</organism>
<protein>
    <submittedName>
        <fullName evidence="2">Zinc finger and BTB domain-containing 11</fullName>
    </submittedName>
</protein>
<dbReference type="EMBL" id="OW240922">
    <property type="protein sequence ID" value="CAH2321189.1"/>
    <property type="molecule type" value="Genomic_DNA"/>
</dbReference>
<dbReference type="AlphaFoldDB" id="A0AAD1TDA2"/>
<accession>A0AAD1TDA2</accession>
<sequence length="140" mass="15826">MSSEESYLAILRYLTNEREPYAPGTEGNVKRKIRKAAACYVVQSGTLYYQRRQRDKERFTELEVVLQPERRKGLIEAAHTGAGGEHLTRHQTWHNLSQTYWWRGESTVMGSSQWGALGATAVMALGEQGISGNVVQLQLQ</sequence>
<name>A0AAD1TDA2_PELCU</name>
<proteinExistence type="predicted"/>
<keyword evidence="3" id="KW-1185">Reference proteome</keyword>
<dbReference type="Pfam" id="PF17921">
    <property type="entry name" value="Integrase_H2C2"/>
    <property type="match status" value="1"/>
</dbReference>
<reference evidence="2" key="1">
    <citation type="submission" date="2022-03" db="EMBL/GenBank/DDBJ databases">
        <authorList>
            <person name="Alioto T."/>
            <person name="Alioto T."/>
            <person name="Gomez Garrido J."/>
        </authorList>
    </citation>
    <scope>NUCLEOTIDE SEQUENCE</scope>
</reference>
<evidence type="ECO:0000313" key="3">
    <source>
        <dbReference type="Proteomes" id="UP001295444"/>
    </source>
</evidence>
<evidence type="ECO:0000313" key="2">
    <source>
        <dbReference type="EMBL" id="CAH2321189.1"/>
    </source>
</evidence>
<dbReference type="FunFam" id="1.10.340.70:FF:000002">
    <property type="entry name" value="Zinc finger and BTB domain-containing protein 11"/>
    <property type="match status" value="1"/>
</dbReference>
<gene>
    <name evidence="2" type="ORF">PECUL_23A048100</name>
</gene>